<gene>
    <name evidence="2" type="ORF">RGQ15_06950</name>
</gene>
<evidence type="ECO:0000256" key="1">
    <source>
        <dbReference type="SAM" id="SignalP"/>
    </source>
</evidence>
<keyword evidence="1" id="KW-0732">Signal</keyword>
<accession>A0ABU2HQJ2</accession>
<evidence type="ECO:0000313" key="2">
    <source>
        <dbReference type="EMBL" id="MDS9467311.1"/>
    </source>
</evidence>
<sequence>MHRAISLTCIACILSLPFSTPSFANMASGWWGGDWDCIIDGRPARMRWSVVDNGSQSCEETDEGTICSSSVSAGWKGRFSDNGSKWVSLTNAKSGDKGGLFFTHADGNRWYLAKPVGRTAKGWTTWNGQRYPLSCTR</sequence>
<proteinExistence type="predicted"/>
<feature type="chain" id="PRO_5047533378" evidence="1">
    <location>
        <begin position="25"/>
        <end position="137"/>
    </location>
</feature>
<evidence type="ECO:0000313" key="3">
    <source>
        <dbReference type="Proteomes" id="UP001269144"/>
    </source>
</evidence>
<dbReference type="Pfam" id="PF19469">
    <property type="entry name" value="DUF6006"/>
    <property type="match status" value="1"/>
</dbReference>
<keyword evidence="3" id="KW-1185">Reference proteome</keyword>
<name>A0ABU2HQJ2_9RHOB</name>
<reference evidence="3" key="1">
    <citation type="submission" date="2023-07" db="EMBL/GenBank/DDBJ databases">
        <title>Paracoccus sp. MBLB3053 whole genome sequence.</title>
        <authorList>
            <person name="Hwang C.Y."/>
            <person name="Cho E.-S."/>
            <person name="Seo M.-J."/>
        </authorList>
    </citation>
    <scope>NUCLEOTIDE SEQUENCE [LARGE SCALE GENOMIC DNA]</scope>
    <source>
        <strain evidence="3">MBLB3053</strain>
    </source>
</reference>
<organism evidence="2 3">
    <name type="scientific">Paracoccus aurantius</name>
    <dbReference type="NCBI Taxonomy" id="3073814"/>
    <lineage>
        <taxon>Bacteria</taxon>
        <taxon>Pseudomonadati</taxon>
        <taxon>Pseudomonadota</taxon>
        <taxon>Alphaproteobacteria</taxon>
        <taxon>Rhodobacterales</taxon>
        <taxon>Paracoccaceae</taxon>
        <taxon>Paracoccus</taxon>
    </lineage>
</organism>
<feature type="signal peptide" evidence="1">
    <location>
        <begin position="1"/>
        <end position="24"/>
    </location>
</feature>
<dbReference type="InterPro" id="IPR046048">
    <property type="entry name" value="DUF6006"/>
</dbReference>
<comment type="caution">
    <text evidence="2">The sequence shown here is derived from an EMBL/GenBank/DDBJ whole genome shotgun (WGS) entry which is preliminary data.</text>
</comment>
<protein>
    <submittedName>
        <fullName evidence="2">DUF6006 family protein</fullName>
    </submittedName>
</protein>
<dbReference type="Proteomes" id="UP001269144">
    <property type="component" value="Unassembled WGS sequence"/>
</dbReference>
<dbReference type="RefSeq" id="WP_311159489.1">
    <property type="nucleotide sequence ID" value="NZ_JAVQLW010000001.1"/>
</dbReference>
<dbReference type="EMBL" id="JAVQLW010000001">
    <property type="protein sequence ID" value="MDS9467311.1"/>
    <property type="molecule type" value="Genomic_DNA"/>
</dbReference>